<reference evidence="2 3" key="1">
    <citation type="submission" date="2024-04" db="EMBL/GenBank/DDBJ databases">
        <authorList>
            <person name="Fracassetti M."/>
        </authorList>
    </citation>
    <scope>NUCLEOTIDE SEQUENCE [LARGE SCALE GENOMIC DNA]</scope>
</reference>
<accession>A0AAV2GLU6</accession>
<proteinExistence type="predicted"/>
<dbReference type="AlphaFoldDB" id="A0AAV2GLU6"/>
<dbReference type="PROSITE" id="PS50994">
    <property type="entry name" value="INTEGRASE"/>
    <property type="match status" value="1"/>
</dbReference>
<dbReference type="SUPFAM" id="SSF53098">
    <property type="entry name" value="Ribonuclease H-like"/>
    <property type="match status" value="1"/>
</dbReference>
<sequence>MEFAAEWGIKIIHSTPYYAQADGQAEASNKVMKNILTKMIEDNPRQWHGILSEPMWPYRMSPRISTRVCPFSLTYGHEAFLPVEVTVTSLRYMKQHELTPPEYHESMMLELCDLDELQLCALDNVQVQKARVARA</sequence>
<dbReference type="InterPro" id="IPR012337">
    <property type="entry name" value="RNaseH-like_sf"/>
</dbReference>
<organism evidence="2 3">
    <name type="scientific">Linum trigynum</name>
    <dbReference type="NCBI Taxonomy" id="586398"/>
    <lineage>
        <taxon>Eukaryota</taxon>
        <taxon>Viridiplantae</taxon>
        <taxon>Streptophyta</taxon>
        <taxon>Embryophyta</taxon>
        <taxon>Tracheophyta</taxon>
        <taxon>Spermatophyta</taxon>
        <taxon>Magnoliopsida</taxon>
        <taxon>eudicotyledons</taxon>
        <taxon>Gunneridae</taxon>
        <taxon>Pentapetalae</taxon>
        <taxon>rosids</taxon>
        <taxon>fabids</taxon>
        <taxon>Malpighiales</taxon>
        <taxon>Linaceae</taxon>
        <taxon>Linum</taxon>
    </lineage>
</organism>
<feature type="domain" description="Integrase catalytic" evidence="1">
    <location>
        <begin position="1"/>
        <end position="108"/>
    </location>
</feature>
<dbReference type="PANTHER" id="PTHR48475">
    <property type="entry name" value="RIBONUCLEASE H"/>
    <property type="match status" value="1"/>
</dbReference>
<dbReference type="GO" id="GO:0015074">
    <property type="term" value="P:DNA integration"/>
    <property type="evidence" value="ECO:0007669"/>
    <property type="project" value="InterPro"/>
</dbReference>
<evidence type="ECO:0000259" key="1">
    <source>
        <dbReference type="PROSITE" id="PS50994"/>
    </source>
</evidence>
<dbReference type="Gene3D" id="3.30.420.10">
    <property type="entry name" value="Ribonuclease H-like superfamily/Ribonuclease H"/>
    <property type="match status" value="1"/>
</dbReference>
<dbReference type="GO" id="GO:0003676">
    <property type="term" value="F:nucleic acid binding"/>
    <property type="evidence" value="ECO:0007669"/>
    <property type="project" value="InterPro"/>
</dbReference>
<protein>
    <recommendedName>
        <fullName evidence="1">Integrase catalytic domain-containing protein</fullName>
    </recommendedName>
</protein>
<evidence type="ECO:0000313" key="3">
    <source>
        <dbReference type="Proteomes" id="UP001497516"/>
    </source>
</evidence>
<evidence type="ECO:0000313" key="2">
    <source>
        <dbReference type="EMBL" id="CAL1411756.1"/>
    </source>
</evidence>
<name>A0AAV2GLU6_9ROSI</name>
<keyword evidence="3" id="KW-1185">Reference proteome</keyword>
<dbReference type="InterPro" id="IPR001584">
    <property type="entry name" value="Integrase_cat-core"/>
</dbReference>
<dbReference type="Proteomes" id="UP001497516">
    <property type="component" value="Chromosome 9"/>
</dbReference>
<dbReference type="PANTHER" id="PTHR48475:SF1">
    <property type="entry name" value="RNASE H TYPE-1 DOMAIN-CONTAINING PROTEIN"/>
    <property type="match status" value="1"/>
</dbReference>
<dbReference type="InterPro" id="IPR036397">
    <property type="entry name" value="RNaseH_sf"/>
</dbReference>
<dbReference type="EMBL" id="OZ034822">
    <property type="protein sequence ID" value="CAL1411756.1"/>
    <property type="molecule type" value="Genomic_DNA"/>
</dbReference>
<gene>
    <name evidence="2" type="ORF">LTRI10_LOCUS51093</name>
</gene>